<dbReference type="EMBL" id="KV878682">
    <property type="protein sequence ID" value="OJJ73525.1"/>
    <property type="molecule type" value="Genomic_DNA"/>
</dbReference>
<feature type="transmembrane region" description="Helical" evidence="6">
    <location>
        <begin position="364"/>
        <end position="383"/>
    </location>
</feature>
<evidence type="ECO:0000256" key="5">
    <source>
        <dbReference type="SAM" id="MobiDB-lite"/>
    </source>
</evidence>
<dbReference type="VEuPathDB" id="FungiDB:ASPBRDRAFT_506037"/>
<keyword evidence="3 6" id="KW-1133">Transmembrane helix</keyword>
<dbReference type="PANTHER" id="PTHR23502:SF163">
    <property type="entry name" value="MAJOR FACILITATOR SUPERFAMILY (MFS) PROFILE DOMAIN-CONTAINING PROTEIN"/>
    <property type="match status" value="1"/>
</dbReference>
<evidence type="ECO:0000256" key="3">
    <source>
        <dbReference type="ARBA" id="ARBA00022989"/>
    </source>
</evidence>
<feature type="transmembrane region" description="Helical" evidence="6">
    <location>
        <begin position="75"/>
        <end position="95"/>
    </location>
</feature>
<dbReference type="STRING" id="767769.A0A1L9UP71"/>
<feature type="domain" description="Major facilitator superfamily (MFS) profile" evidence="7">
    <location>
        <begin position="33"/>
        <end position="460"/>
    </location>
</feature>
<evidence type="ECO:0000256" key="4">
    <source>
        <dbReference type="ARBA" id="ARBA00023136"/>
    </source>
</evidence>
<evidence type="ECO:0000256" key="2">
    <source>
        <dbReference type="ARBA" id="ARBA00022692"/>
    </source>
</evidence>
<feature type="transmembrane region" description="Helical" evidence="6">
    <location>
        <begin position="190"/>
        <end position="210"/>
    </location>
</feature>
<sequence length="476" mass="52425">MKSEEPEITPCGEGEQANVTDPIHWPLWRKWSIVVCIALMYMLANFGTIIIVPGVPRILSDFHTSPSQDQLYEPLIVSIWELGEGVGSFLVGPLSEKYGRSIVYHGGNVLFILCSVAAALSVNLGMLVAFRFINGLAITTITLAPSITGDLFVREERGAAMALAITLPLLGPCAAPIVGGYVTSNLGWRWAIWIIAIAVGSVSLCSLIILKETYRFKIHDQQSSETEQQQQQQQQQPRRDPETKLQAILRPIRLLFSSPIVLVTSLYTALTYGISYLILTTLSSTMHDLYGFTQGPIGLTFLGRAIGNLIGLAIYGLTSDRYLQYCRRKRGHSAPEDRLPLMLFGTILLPIGLFLYGWSAYERLHWIVPLIGTGIVGASLILTHLPTENYLVDAFDPHGTSASVLAANAALAALFGALFPLAGPSLYRALGQGWGNSLLAFISLAFLGPFVVLWRHGEKLRREGWKYLWVVVMRKQ</sequence>
<dbReference type="GeneID" id="93579060"/>
<dbReference type="InterPro" id="IPR036259">
    <property type="entry name" value="MFS_trans_sf"/>
</dbReference>
<feature type="transmembrane region" description="Helical" evidence="6">
    <location>
        <begin position="128"/>
        <end position="147"/>
    </location>
</feature>
<keyword evidence="9" id="KW-1185">Reference proteome</keyword>
<dbReference type="InterPro" id="IPR020846">
    <property type="entry name" value="MFS_dom"/>
</dbReference>
<dbReference type="InterPro" id="IPR011701">
    <property type="entry name" value="MFS"/>
</dbReference>
<dbReference type="PANTHER" id="PTHR23502">
    <property type="entry name" value="MAJOR FACILITATOR SUPERFAMILY"/>
    <property type="match status" value="1"/>
</dbReference>
<organism evidence="8 9">
    <name type="scientific">Aspergillus brasiliensis (strain CBS 101740 / IMI 381727 / IBT 21946)</name>
    <dbReference type="NCBI Taxonomy" id="767769"/>
    <lineage>
        <taxon>Eukaryota</taxon>
        <taxon>Fungi</taxon>
        <taxon>Dikarya</taxon>
        <taxon>Ascomycota</taxon>
        <taxon>Pezizomycotina</taxon>
        <taxon>Eurotiomycetes</taxon>
        <taxon>Eurotiomycetidae</taxon>
        <taxon>Eurotiales</taxon>
        <taxon>Aspergillaceae</taxon>
        <taxon>Aspergillus</taxon>
        <taxon>Aspergillus subgen. Circumdati</taxon>
    </lineage>
</organism>
<feature type="transmembrane region" description="Helical" evidence="6">
    <location>
        <begin position="404"/>
        <end position="422"/>
    </location>
</feature>
<evidence type="ECO:0000313" key="9">
    <source>
        <dbReference type="Proteomes" id="UP000184499"/>
    </source>
</evidence>
<proteinExistence type="predicted"/>
<dbReference type="PROSITE" id="PS50850">
    <property type="entry name" value="MFS"/>
    <property type="match status" value="1"/>
</dbReference>
<dbReference type="AlphaFoldDB" id="A0A1L9UP71"/>
<evidence type="ECO:0000256" key="1">
    <source>
        <dbReference type="ARBA" id="ARBA00004141"/>
    </source>
</evidence>
<name>A0A1L9UP71_ASPBC</name>
<feature type="transmembrane region" description="Helical" evidence="6">
    <location>
        <begin position="102"/>
        <end position="122"/>
    </location>
</feature>
<keyword evidence="4 6" id="KW-0472">Membrane</keyword>
<dbReference type="SUPFAM" id="SSF103473">
    <property type="entry name" value="MFS general substrate transporter"/>
    <property type="match status" value="1"/>
</dbReference>
<evidence type="ECO:0000313" key="8">
    <source>
        <dbReference type="EMBL" id="OJJ73525.1"/>
    </source>
</evidence>
<feature type="transmembrane region" description="Helical" evidence="6">
    <location>
        <begin position="159"/>
        <end position="178"/>
    </location>
</feature>
<dbReference type="Proteomes" id="UP000184499">
    <property type="component" value="Unassembled WGS sequence"/>
</dbReference>
<reference evidence="9" key="1">
    <citation type="journal article" date="2017" name="Genome Biol.">
        <title>Comparative genomics reveals high biological diversity and specific adaptations in the industrially and medically important fungal genus Aspergillus.</title>
        <authorList>
            <person name="de Vries R.P."/>
            <person name="Riley R."/>
            <person name="Wiebenga A."/>
            <person name="Aguilar-Osorio G."/>
            <person name="Amillis S."/>
            <person name="Uchima C.A."/>
            <person name="Anderluh G."/>
            <person name="Asadollahi M."/>
            <person name="Askin M."/>
            <person name="Barry K."/>
            <person name="Battaglia E."/>
            <person name="Bayram O."/>
            <person name="Benocci T."/>
            <person name="Braus-Stromeyer S.A."/>
            <person name="Caldana C."/>
            <person name="Canovas D."/>
            <person name="Cerqueira G.C."/>
            <person name="Chen F."/>
            <person name="Chen W."/>
            <person name="Choi C."/>
            <person name="Clum A."/>
            <person name="Dos Santos R.A."/>
            <person name="Damasio A.R."/>
            <person name="Diallinas G."/>
            <person name="Emri T."/>
            <person name="Fekete E."/>
            <person name="Flipphi M."/>
            <person name="Freyberg S."/>
            <person name="Gallo A."/>
            <person name="Gournas C."/>
            <person name="Habgood R."/>
            <person name="Hainaut M."/>
            <person name="Harispe M.L."/>
            <person name="Henrissat B."/>
            <person name="Hilden K.S."/>
            <person name="Hope R."/>
            <person name="Hossain A."/>
            <person name="Karabika E."/>
            <person name="Karaffa L."/>
            <person name="Karanyi Z."/>
            <person name="Krasevec N."/>
            <person name="Kuo A."/>
            <person name="Kusch H."/>
            <person name="LaButti K."/>
            <person name="Lagendijk E.L."/>
            <person name="Lapidus A."/>
            <person name="Levasseur A."/>
            <person name="Lindquist E."/>
            <person name="Lipzen A."/>
            <person name="Logrieco A.F."/>
            <person name="MacCabe A."/>
            <person name="Maekelae M.R."/>
            <person name="Malavazi I."/>
            <person name="Melin P."/>
            <person name="Meyer V."/>
            <person name="Mielnichuk N."/>
            <person name="Miskei M."/>
            <person name="Molnar A.P."/>
            <person name="Mule G."/>
            <person name="Ngan C.Y."/>
            <person name="Orejas M."/>
            <person name="Orosz E."/>
            <person name="Ouedraogo J.P."/>
            <person name="Overkamp K.M."/>
            <person name="Park H.-S."/>
            <person name="Perrone G."/>
            <person name="Piumi F."/>
            <person name="Punt P.J."/>
            <person name="Ram A.F."/>
            <person name="Ramon A."/>
            <person name="Rauscher S."/>
            <person name="Record E."/>
            <person name="Riano-Pachon D.M."/>
            <person name="Robert V."/>
            <person name="Roehrig J."/>
            <person name="Ruller R."/>
            <person name="Salamov A."/>
            <person name="Salih N.S."/>
            <person name="Samson R.A."/>
            <person name="Sandor E."/>
            <person name="Sanguinetti M."/>
            <person name="Schuetze T."/>
            <person name="Sepcic K."/>
            <person name="Shelest E."/>
            <person name="Sherlock G."/>
            <person name="Sophianopoulou V."/>
            <person name="Squina F.M."/>
            <person name="Sun H."/>
            <person name="Susca A."/>
            <person name="Todd R.B."/>
            <person name="Tsang A."/>
            <person name="Unkles S.E."/>
            <person name="van de Wiele N."/>
            <person name="van Rossen-Uffink D."/>
            <person name="Oliveira J.V."/>
            <person name="Vesth T.C."/>
            <person name="Visser J."/>
            <person name="Yu J.-H."/>
            <person name="Zhou M."/>
            <person name="Andersen M.R."/>
            <person name="Archer D.B."/>
            <person name="Baker S.E."/>
            <person name="Benoit I."/>
            <person name="Brakhage A.A."/>
            <person name="Braus G.H."/>
            <person name="Fischer R."/>
            <person name="Frisvad J.C."/>
            <person name="Goldman G.H."/>
            <person name="Houbraken J."/>
            <person name="Oakley B."/>
            <person name="Pocsi I."/>
            <person name="Scazzocchio C."/>
            <person name="Seiboth B."/>
            <person name="vanKuyk P.A."/>
            <person name="Wortman J."/>
            <person name="Dyer P.S."/>
            <person name="Grigoriev I.V."/>
        </authorList>
    </citation>
    <scope>NUCLEOTIDE SEQUENCE [LARGE SCALE GENOMIC DNA]</scope>
    <source>
        <strain evidence="9">CBS 101740 / IMI 381727 / IBT 21946</strain>
    </source>
</reference>
<feature type="transmembrane region" description="Helical" evidence="6">
    <location>
        <begin position="299"/>
        <end position="318"/>
    </location>
</feature>
<dbReference type="Pfam" id="PF07690">
    <property type="entry name" value="MFS_1"/>
    <property type="match status" value="1"/>
</dbReference>
<feature type="transmembrane region" description="Helical" evidence="6">
    <location>
        <begin position="31"/>
        <end position="55"/>
    </location>
</feature>
<comment type="subcellular location">
    <subcellularLocation>
        <location evidence="1">Membrane</location>
        <topology evidence="1">Multi-pass membrane protein</topology>
    </subcellularLocation>
</comment>
<keyword evidence="2 6" id="KW-0812">Transmembrane</keyword>
<dbReference type="OrthoDB" id="5296287at2759"/>
<evidence type="ECO:0000256" key="6">
    <source>
        <dbReference type="SAM" id="Phobius"/>
    </source>
</evidence>
<feature type="transmembrane region" description="Helical" evidence="6">
    <location>
        <begin position="434"/>
        <end position="454"/>
    </location>
</feature>
<feature type="region of interest" description="Disordered" evidence="5">
    <location>
        <begin position="221"/>
        <end position="242"/>
    </location>
</feature>
<feature type="transmembrane region" description="Helical" evidence="6">
    <location>
        <begin position="254"/>
        <end position="279"/>
    </location>
</feature>
<dbReference type="OMA" id="PLWRKWS"/>
<accession>A0A1L9UP71</accession>
<dbReference type="Gene3D" id="1.20.1250.20">
    <property type="entry name" value="MFS general substrate transporter like domains"/>
    <property type="match status" value="1"/>
</dbReference>
<dbReference type="GO" id="GO:0022857">
    <property type="term" value="F:transmembrane transporter activity"/>
    <property type="evidence" value="ECO:0007669"/>
    <property type="project" value="InterPro"/>
</dbReference>
<feature type="compositionally biased region" description="Low complexity" evidence="5">
    <location>
        <begin position="223"/>
        <end position="236"/>
    </location>
</feature>
<protein>
    <recommendedName>
        <fullName evidence="7">Major facilitator superfamily (MFS) profile domain-containing protein</fullName>
    </recommendedName>
</protein>
<gene>
    <name evidence="8" type="ORF">ASPBRDRAFT_506037</name>
</gene>
<evidence type="ECO:0000259" key="7">
    <source>
        <dbReference type="PROSITE" id="PS50850"/>
    </source>
</evidence>
<feature type="transmembrane region" description="Helical" evidence="6">
    <location>
        <begin position="339"/>
        <end position="358"/>
    </location>
</feature>
<dbReference type="RefSeq" id="XP_067480773.1">
    <property type="nucleotide sequence ID" value="XM_067626572.1"/>
</dbReference>
<dbReference type="GO" id="GO:0016020">
    <property type="term" value="C:membrane"/>
    <property type="evidence" value="ECO:0007669"/>
    <property type="project" value="UniProtKB-SubCell"/>
</dbReference>